<dbReference type="EMBL" id="KZ613545">
    <property type="protein sequence ID" value="PMD12628.1"/>
    <property type="molecule type" value="Genomic_DNA"/>
</dbReference>
<evidence type="ECO:0000313" key="1">
    <source>
        <dbReference type="EMBL" id="PMD12628.1"/>
    </source>
</evidence>
<sequence length="241" mass="27089">MHVKPDFITVLESSRYLDSTDLRDKIYGLLWALGELQLPPPDYSKSVAQVYEQATVGLIRRFGNSSSSLEPLYWVNGVDRPADLPSWVPNWDNKGQLNHQYAPFDFPTYNFRIMTKDHTSRPPEFPTPGALKLYGQVLCYVETVSDYHSVHAVNDILPEERITVEGEDAEALNISDISSRRLQAIYVAALSLQSCIRNAMNAATASEEGPLYITTEKMPWVLYCVLGEAFLSPTTEAEPDP</sequence>
<dbReference type="Proteomes" id="UP000235672">
    <property type="component" value="Unassembled WGS sequence"/>
</dbReference>
<protein>
    <recommendedName>
        <fullName evidence="3">Heterokaryon incompatibility domain-containing protein</fullName>
    </recommendedName>
</protein>
<evidence type="ECO:0008006" key="3">
    <source>
        <dbReference type="Google" id="ProtNLM"/>
    </source>
</evidence>
<keyword evidence="2" id="KW-1185">Reference proteome</keyword>
<gene>
    <name evidence="1" type="ORF">NA56DRAFT_478484</name>
</gene>
<reference evidence="1 2" key="1">
    <citation type="submission" date="2016-05" db="EMBL/GenBank/DDBJ databases">
        <title>A degradative enzymes factory behind the ericoid mycorrhizal symbiosis.</title>
        <authorList>
            <consortium name="DOE Joint Genome Institute"/>
            <person name="Martino E."/>
            <person name="Morin E."/>
            <person name="Grelet G."/>
            <person name="Kuo A."/>
            <person name="Kohler A."/>
            <person name="Daghino S."/>
            <person name="Barry K."/>
            <person name="Choi C."/>
            <person name="Cichocki N."/>
            <person name="Clum A."/>
            <person name="Copeland A."/>
            <person name="Hainaut M."/>
            <person name="Haridas S."/>
            <person name="Labutti K."/>
            <person name="Lindquist E."/>
            <person name="Lipzen A."/>
            <person name="Khouja H.-R."/>
            <person name="Murat C."/>
            <person name="Ohm R."/>
            <person name="Olson A."/>
            <person name="Spatafora J."/>
            <person name="Veneault-Fourrey C."/>
            <person name="Henrissat B."/>
            <person name="Grigoriev I."/>
            <person name="Martin F."/>
            <person name="Perotto S."/>
        </authorList>
    </citation>
    <scope>NUCLEOTIDE SEQUENCE [LARGE SCALE GENOMIC DNA]</scope>
    <source>
        <strain evidence="1 2">UAMH 7357</strain>
    </source>
</reference>
<proteinExistence type="predicted"/>
<dbReference type="OrthoDB" id="2157530at2759"/>
<dbReference type="AlphaFoldDB" id="A0A2J6PF08"/>
<organism evidence="1 2">
    <name type="scientific">Hyaloscypha hepaticicola</name>
    <dbReference type="NCBI Taxonomy" id="2082293"/>
    <lineage>
        <taxon>Eukaryota</taxon>
        <taxon>Fungi</taxon>
        <taxon>Dikarya</taxon>
        <taxon>Ascomycota</taxon>
        <taxon>Pezizomycotina</taxon>
        <taxon>Leotiomycetes</taxon>
        <taxon>Helotiales</taxon>
        <taxon>Hyaloscyphaceae</taxon>
        <taxon>Hyaloscypha</taxon>
    </lineage>
</organism>
<name>A0A2J6PF08_9HELO</name>
<accession>A0A2J6PF08</accession>
<evidence type="ECO:0000313" key="2">
    <source>
        <dbReference type="Proteomes" id="UP000235672"/>
    </source>
</evidence>